<accession>A0A3D9ZSC3</accession>
<dbReference type="GO" id="GO:0005886">
    <property type="term" value="C:plasma membrane"/>
    <property type="evidence" value="ECO:0007669"/>
    <property type="project" value="TreeGrafter"/>
</dbReference>
<dbReference type="Proteomes" id="UP000256913">
    <property type="component" value="Unassembled WGS sequence"/>
</dbReference>
<keyword evidence="6" id="KW-1185">Reference proteome</keyword>
<keyword evidence="1" id="KW-0813">Transport</keyword>
<keyword evidence="3 5" id="KW-0067">ATP-binding</keyword>
<gene>
    <name evidence="5" type="ORF">DFJ67_6142</name>
</gene>
<name>A0A3D9ZSC3_9ACTN</name>
<organism evidence="5 6">
    <name type="scientific">Asanoa ferruginea</name>
    <dbReference type="NCBI Taxonomy" id="53367"/>
    <lineage>
        <taxon>Bacteria</taxon>
        <taxon>Bacillati</taxon>
        <taxon>Actinomycetota</taxon>
        <taxon>Actinomycetes</taxon>
        <taxon>Micromonosporales</taxon>
        <taxon>Micromonosporaceae</taxon>
        <taxon>Asanoa</taxon>
    </lineage>
</organism>
<dbReference type="SMART" id="SM00382">
    <property type="entry name" value="AAA"/>
    <property type="match status" value="1"/>
</dbReference>
<dbReference type="GO" id="GO:0016887">
    <property type="term" value="F:ATP hydrolysis activity"/>
    <property type="evidence" value="ECO:0007669"/>
    <property type="project" value="InterPro"/>
</dbReference>
<dbReference type="Pfam" id="PF12399">
    <property type="entry name" value="BCA_ABC_TP_C"/>
    <property type="match status" value="1"/>
</dbReference>
<dbReference type="InterPro" id="IPR027417">
    <property type="entry name" value="P-loop_NTPase"/>
</dbReference>
<proteinExistence type="predicted"/>
<dbReference type="Gene3D" id="3.40.50.300">
    <property type="entry name" value="P-loop containing nucleotide triphosphate hydrolases"/>
    <property type="match status" value="1"/>
</dbReference>
<evidence type="ECO:0000259" key="4">
    <source>
        <dbReference type="PROSITE" id="PS50893"/>
    </source>
</evidence>
<feature type="domain" description="ABC transporter" evidence="4">
    <location>
        <begin position="27"/>
        <end position="268"/>
    </location>
</feature>
<reference evidence="5 6" key="1">
    <citation type="submission" date="2018-08" db="EMBL/GenBank/DDBJ databases">
        <title>Sequencing the genomes of 1000 actinobacteria strains.</title>
        <authorList>
            <person name="Klenk H.-P."/>
        </authorList>
    </citation>
    <scope>NUCLEOTIDE SEQUENCE [LARGE SCALE GENOMIC DNA]</scope>
    <source>
        <strain evidence="5 6">DSM 44099</strain>
    </source>
</reference>
<dbReference type="CDD" id="cd03219">
    <property type="entry name" value="ABC_Mj1267_LivG_branched"/>
    <property type="match status" value="1"/>
</dbReference>
<dbReference type="PANTHER" id="PTHR45772:SF3">
    <property type="entry name" value="ABC TRANSPORTER ATP-BINDING PROTEIN"/>
    <property type="match status" value="1"/>
</dbReference>
<dbReference type="SUPFAM" id="SSF52540">
    <property type="entry name" value="P-loop containing nucleoside triphosphate hydrolases"/>
    <property type="match status" value="1"/>
</dbReference>
<dbReference type="InterPro" id="IPR003593">
    <property type="entry name" value="AAA+_ATPase"/>
</dbReference>
<dbReference type="GO" id="GO:0005524">
    <property type="term" value="F:ATP binding"/>
    <property type="evidence" value="ECO:0007669"/>
    <property type="project" value="UniProtKB-KW"/>
</dbReference>
<dbReference type="PROSITE" id="PS50893">
    <property type="entry name" value="ABC_TRANSPORTER_2"/>
    <property type="match status" value="1"/>
</dbReference>
<evidence type="ECO:0000256" key="2">
    <source>
        <dbReference type="ARBA" id="ARBA00022741"/>
    </source>
</evidence>
<evidence type="ECO:0000313" key="6">
    <source>
        <dbReference type="Proteomes" id="UP000256913"/>
    </source>
</evidence>
<evidence type="ECO:0000313" key="5">
    <source>
        <dbReference type="EMBL" id="REG00096.1"/>
    </source>
</evidence>
<dbReference type="Pfam" id="PF00005">
    <property type="entry name" value="ABC_tran"/>
    <property type="match status" value="1"/>
</dbReference>
<evidence type="ECO:0000256" key="1">
    <source>
        <dbReference type="ARBA" id="ARBA00022448"/>
    </source>
</evidence>
<keyword evidence="2" id="KW-0547">Nucleotide-binding</keyword>
<dbReference type="InterPro" id="IPR051120">
    <property type="entry name" value="ABC_AA/LPS_Transport"/>
</dbReference>
<dbReference type="InterPro" id="IPR003439">
    <property type="entry name" value="ABC_transporter-like_ATP-bd"/>
</dbReference>
<protein>
    <submittedName>
        <fullName evidence="5">Amino acid/amide ABC transporter ATP-binding protein 1 (HAAT family)</fullName>
    </submittedName>
</protein>
<evidence type="ECO:0000256" key="3">
    <source>
        <dbReference type="ARBA" id="ARBA00022840"/>
    </source>
</evidence>
<comment type="caution">
    <text evidence="5">The sequence shown here is derived from an EMBL/GenBank/DDBJ whole genome shotgun (WGS) entry which is preliminary data.</text>
</comment>
<dbReference type="InterPro" id="IPR032823">
    <property type="entry name" value="BCA_ABC_TP_C"/>
</dbReference>
<dbReference type="EMBL" id="QUMQ01000001">
    <property type="protein sequence ID" value="REG00096.1"/>
    <property type="molecule type" value="Genomic_DNA"/>
</dbReference>
<sequence length="273" mass="29528">MWLIDISTNTHPSYVSPMRHQGVEPVLSTHMLTRDFRGFRAVDGVDLAVAAGTVHALVGPNGAGKTTLFNLLTGFLKPTSGRIEVAGRDITGLPPERIAGLGVARSFQITSLFPQLTAREHVELALQGRGRLGWQFWRSAKLLGRYRERADELLAMVGLEELAEVPSDALPYGRKRALELALALALEPDVLLLDEPTAGMGLEDVDRTVELVGRVRAGRTVVLVEHNMSVVGRLADRVTVLQAGRVLAEGPYDEVRADPRVITAYLGAADVAG</sequence>
<dbReference type="PANTHER" id="PTHR45772">
    <property type="entry name" value="CONSERVED COMPONENT OF ABC TRANSPORTER FOR NATURAL AMINO ACIDS-RELATED"/>
    <property type="match status" value="1"/>
</dbReference>
<dbReference type="AlphaFoldDB" id="A0A3D9ZSC3"/>